<proteinExistence type="predicted"/>
<organism evidence="3 4">
    <name type="scientific">Candidatus Kerfeldbacteria bacterium RIFCSPLOWO2_01_FULL_48_11</name>
    <dbReference type="NCBI Taxonomy" id="1798543"/>
    <lineage>
        <taxon>Bacteria</taxon>
        <taxon>Candidatus Kerfeldiibacteriota</taxon>
    </lineage>
</organism>
<feature type="transmembrane region" description="Helical" evidence="2">
    <location>
        <begin position="173"/>
        <end position="195"/>
    </location>
</feature>
<name>A0A1G2B4V9_9BACT</name>
<dbReference type="SUPFAM" id="SSF58104">
    <property type="entry name" value="Methyl-accepting chemotaxis protein (MCP) signaling domain"/>
    <property type="match status" value="1"/>
</dbReference>
<keyword evidence="2" id="KW-0812">Transmembrane</keyword>
<dbReference type="Proteomes" id="UP000179164">
    <property type="component" value="Unassembled WGS sequence"/>
</dbReference>
<keyword evidence="2" id="KW-0472">Membrane</keyword>
<evidence type="ECO:0000256" key="2">
    <source>
        <dbReference type="SAM" id="Phobius"/>
    </source>
</evidence>
<evidence type="ECO:0000256" key="1">
    <source>
        <dbReference type="SAM" id="Coils"/>
    </source>
</evidence>
<sequence>MKKVELEQVIAQINEKIGDANTLKQTIDNATATGKQVDELLKQLNTQKATIEDFVQKFTEINQSVGQSKVAVDEAAASAKEYQAKISEQEKQYTTLKEEVDQLKVRTDDLLSTADEQLGRVSSQVLANSFSSEVKKLEESVDNWFKWLLYSTGALLIVAISIVIYQIEREGTLIALNFLVKVVLTSPLVYLVTFVSSQYSREKKLLEEYRFKSTIALSFEAYRKLIREEITDMGITEEKKQERALDFIVNSVGNIYSSPMKNISDHGAKSDKEGDLPLSQIDKIVDIIRKVVIK</sequence>
<dbReference type="AlphaFoldDB" id="A0A1G2B4V9"/>
<protein>
    <submittedName>
        <fullName evidence="3">Uncharacterized protein</fullName>
    </submittedName>
</protein>
<feature type="coiled-coil region" evidence="1">
    <location>
        <begin position="37"/>
        <end position="106"/>
    </location>
</feature>
<dbReference type="EMBL" id="MHKE01000012">
    <property type="protein sequence ID" value="OGY84025.1"/>
    <property type="molecule type" value="Genomic_DNA"/>
</dbReference>
<comment type="caution">
    <text evidence="3">The sequence shown here is derived from an EMBL/GenBank/DDBJ whole genome shotgun (WGS) entry which is preliminary data.</text>
</comment>
<accession>A0A1G2B4V9</accession>
<dbReference type="Gene3D" id="1.10.287.950">
    <property type="entry name" value="Methyl-accepting chemotaxis protein"/>
    <property type="match status" value="1"/>
</dbReference>
<dbReference type="STRING" id="1798543.A2898_02025"/>
<keyword evidence="1" id="KW-0175">Coiled coil</keyword>
<gene>
    <name evidence="3" type="ORF">A2898_02025</name>
</gene>
<evidence type="ECO:0000313" key="4">
    <source>
        <dbReference type="Proteomes" id="UP000179164"/>
    </source>
</evidence>
<reference evidence="3 4" key="1">
    <citation type="journal article" date="2016" name="Nat. Commun.">
        <title>Thousands of microbial genomes shed light on interconnected biogeochemical processes in an aquifer system.</title>
        <authorList>
            <person name="Anantharaman K."/>
            <person name="Brown C.T."/>
            <person name="Hug L.A."/>
            <person name="Sharon I."/>
            <person name="Castelle C.J."/>
            <person name="Probst A.J."/>
            <person name="Thomas B.C."/>
            <person name="Singh A."/>
            <person name="Wilkins M.J."/>
            <person name="Karaoz U."/>
            <person name="Brodie E.L."/>
            <person name="Williams K.H."/>
            <person name="Hubbard S.S."/>
            <person name="Banfield J.F."/>
        </authorList>
    </citation>
    <scope>NUCLEOTIDE SEQUENCE [LARGE SCALE GENOMIC DNA]</scope>
</reference>
<feature type="transmembrane region" description="Helical" evidence="2">
    <location>
        <begin position="147"/>
        <end position="167"/>
    </location>
</feature>
<evidence type="ECO:0000313" key="3">
    <source>
        <dbReference type="EMBL" id="OGY84025.1"/>
    </source>
</evidence>
<keyword evidence="2" id="KW-1133">Transmembrane helix</keyword>